<dbReference type="AlphaFoldDB" id="A0A098B6Q0"/>
<proteinExistence type="predicted"/>
<sequence>MTHLEYGEPYAVKVARTVREGAGYFANPPISYHKVLTIDPGVLVYLAFDEFQ</sequence>
<accession>A0A098B6Q0</accession>
<gene>
    <name evidence="1" type="ORF">DPCES_4146</name>
</gene>
<protein>
    <submittedName>
        <fullName evidence="1">Uncharacterized protein</fullName>
    </submittedName>
</protein>
<dbReference type="EMBL" id="LK996017">
    <property type="protein sequence ID" value="CDX04032.1"/>
    <property type="molecule type" value="Genomic_DNA"/>
</dbReference>
<organism evidence="1">
    <name type="scientific">Desulfitobacterium hafniense</name>
    <name type="common">Desulfitobacterium frappieri</name>
    <dbReference type="NCBI Taxonomy" id="49338"/>
    <lineage>
        <taxon>Bacteria</taxon>
        <taxon>Bacillati</taxon>
        <taxon>Bacillota</taxon>
        <taxon>Clostridia</taxon>
        <taxon>Eubacteriales</taxon>
        <taxon>Desulfitobacteriaceae</taxon>
        <taxon>Desulfitobacterium</taxon>
    </lineage>
</organism>
<reference evidence="1" key="1">
    <citation type="submission" date="2014-07" db="EMBL/GenBank/DDBJ databases">
        <authorList>
            <person name="Hornung V.Bastian."/>
        </authorList>
    </citation>
    <scope>NUCLEOTIDE SEQUENCE</scope>
    <source>
        <strain evidence="1">PCE-S</strain>
    </source>
</reference>
<name>A0A098B6Q0_DESHA</name>
<evidence type="ECO:0000313" key="1">
    <source>
        <dbReference type="EMBL" id="CDX04032.1"/>
    </source>
</evidence>